<feature type="compositionally biased region" description="Basic and acidic residues" evidence="1">
    <location>
        <begin position="1"/>
        <end position="12"/>
    </location>
</feature>
<protein>
    <submittedName>
        <fullName evidence="2">Uncharacterized protein</fullName>
    </submittedName>
</protein>
<organism evidence="2">
    <name type="scientific">Dulem virus 40</name>
    <dbReference type="NCBI Taxonomy" id="3145758"/>
    <lineage>
        <taxon>Viruses</taxon>
        <taxon>Duplodnaviria</taxon>
        <taxon>Heunggongvirae</taxon>
        <taxon>Uroviricota</taxon>
        <taxon>Caudoviricetes</taxon>
    </lineage>
</organism>
<feature type="region of interest" description="Disordered" evidence="1">
    <location>
        <begin position="1"/>
        <end position="32"/>
    </location>
</feature>
<reference evidence="2" key="1">
    <citation type="submission" date="2024-03" db="EMBL/GenBank/DDBJ databases">
        <title>Diverse circular DNA viruses in blood, oral, and fecal samples of captive lemurs.</title>
        <authorList>
            <person name="Paietta E.N."/>
            <person name="Kraberger S."/>
            <person name="Lund M.C."/>
            <person name="Custer J.M."/>
            <person name="Vargas K.M."/>
            <person name="Ehmke E.E."/>
            <person name="Yoder A.D."/>
            <person name="Varsani A."/>
        </authorList>
    </citation>
    <scope>NUCLEOTIDE SEQUENCE</scope>
    <source>
        <strain evidence="2">Duke_21_1</strain>
    </source>
</reference>
<name>A0AAU8AVP8_9CAUD</name>
<sequence>MNDVRVADKGDKPPFGQAIPSLPRSLNPINVV</sequence>
<accession>A0AAU8AVP8</accession>
<evidence type="ECO:0000256" key="1">
    <source>
        <dbReference type="SAM" id="MobiDB-lite"/>
    </source>
</evidence>
<dbReference type="EMBL" id="PP511379">
    <property type="protein sequence ID" value="XCD03652.1"/>
    <property type="molecule type" value="Genomic_DNA"/>
</dbReference>
<proteinExistence type="predicted"/>
<evidence type="ECO:0000313" key="2">
    <source>
        <dbReference type="EMBL" id="XCD03652.1"/>
    </source>
</evidence>